<evidence type="ECO:0000256" key="3">
    <source>
        <dbReference type="ARBA" id="ARBA00012739"/>
    </source>
</evidence>
<evidence type="ECO:0000256" key="4">
    <source>
        <dbReference type="ARBA" id="ARBA00014428"/>
    </source>
</evidence>
<evidence type="ECO:0000313" key="12">
    <source>
        <dbReference type="EMBL" id="RKK05290.1"/>
    </source>
</evidence>
<evidence type="ECO:0000256" key="6">
    <source>
        <dbReference type="ARBA" id="ARBA00022741"/>
    </source>
</evidence>
<dbReference type="PANTHER" id="PTHR11895">
    <property type="entry name" value="TRANSAMIDASE"/>
    <property type="match status" value="1"/>
</dbReference>
<dbReference type="EMBL" id="RAQU01000019">
    <property type="protein sequence ID" value="RKK05290.1"/>
    <property type="molecule type" value="Genomic_DNA"/>
</dbReference>
<dbReference type="Pfam" id="PF01425">
    <property type="entry name" value="Amidase"/>
    <property type="match status" value="1"/>
</dbReference>
<dbReference type="AlphaFoldDB" id="A0A3A9JG44"/>
<comment type="caution">
    <text evidence="12">The sequence shown here is derived from an EMBL/GenBank/DDBJ whole genome shotgun (WGS) entry which is preliminary data.</text>
</comment>
<dbReference type="Proteomes" id="UP000274097">
    <property type="component" value="Unassembled WGS sequence"/>
</dbReference>
<evidence type="ECO:0000256" key="8">
    <source>
        <dbReference type="ARBA" id="ARBA00022917"/>
    </source>
</evidence>
<comment type="similarity">
    <text evidence="1 10">Belongs to the amidase family. GatA subfamily.</text>
</comment>
<protein>
    <recommendedName>
        <fullName evidence="4 10">Glutamyl-tRNA(Gln) amidotransferase subunit A</fullName>
        <shortName evidence="10">Glu-ADT subunit A</shortName>
        <ecNumber evidence="3 10">6.3.5.7</ecNumber>
    </recommendedName>
</protein>
<dbReference type="GO" id="GO:0016740">
    <property type="term" value="F:transferase activity"/>
    <property type="evidence" value="ECO:0007669"/>
    <property type="project" value="UniProtKB-KW"/>
</dbReference>
<evidence type="ECO:0000256" key="1">
    <source>
        <dbReference type="ARBA" id="ARBA00008069"/>
    </source>
</evidence>
<dbReference type="Gene3D" id="3.90.1300.10">
    <property type="entry name" value="Amidase signature (AS) domain"/>
    <property type="match status" value="1"/>
</dbReference>
<evidence type="ECO:0000256" key="5">
    <source>
        <dbReference type="ARBA" id="ARBA00022598"/>
    </source>
</evidence>
<dbReference type="GO" id="GO:0050567">
    <property type="term" value="F:glutaminyl-tRNA synthase (glutamine-hydrolyzing) activity"/>
    <property type="evidence" value="ECO:0007669"/>
    <property type="project" value="UniProtKB-UniRule"/>
</dbReference>
<dbReference type="EMBL" id="RFLX01000003">
    <property type="protein sequence ID" value="RMI26087.1"/>
    <property type="molecule type" value="Genomic_DNA"/>
</dbReference>
<dbReference type="SUPFAM" id="SSF75304">
    <property type="entry name" value="Amidase signature (AS) enzymes"/>
    <property type="match status" value="1"/>
</dbReference>
<evidence type="ECO:0000256" key="10">
    <source>
        <dbReference type="HAMAP-Rule" id="MF_00120"/>
    </source>
</evidence>
<name>A0A3A9JG44_9PROT</name>
<keyword evidence="14" id="KW-1185">Reference proteome</keyword>
<dbReference type="GO" id="GO:0005524">
    <property type="term" value="F:ATP binding"/>
    <property type="evidence" value="ECO:0007669"/>
    <property type="project" value="UniProtKB-KW"/>
</dbReference>
<dbReference type="InterPro" id="IPR020556">
    <property type="entry name" value="Amidase_CS"/>
</dbReference>
<evidence type="ECO:0000259" key="11">
    <source>
        <dbReference type="Pfam" id="PF01425"/>
    </source>
</evidence>
<organism evidence="12 15">
    <name type="scientific">Teichococcus wenyumeiae</name>
    <dbReference type="NCBI Taxonomy" id="2478470"/>
    <lineage>
        <taxon>Bacteria</taxon>
        <taxon>Pseudomonadati</taxon>
        <taxon>Pseudomonadota</taxon>
        <taxon>Alphaproteobacteria</taxon>
        <taxon>Acetobacterales</taxon>
        <taxon>Roseomonadaceae</taxon>
        <taxon>Roseomonas</taxon>
    </lineage>
</organism>
<dbReference type="InterPro" id="IPR036928">
    <property type="entry name" value="AS_sf"/>
</dbReference>
<feature type="active site" description="Charge relay system" evidence="10">
    <location>
        <position position="159"/>
    </location>
</feature>
<keyword evidence="5 10" id="KW-0436">Ligase</keyword>
<keyword evidence="6 10" id="KW-0547">Nucleotide-binding</keyword>
<sequence>MDSIFDLTLAEARDLLVKRDLSAVELTRTYLSAVEALNPRINAYITVTAEAALEQAKAAEAALAKGEAKPLTGIPLAIKDLFCTTGIRTTAASKILGNFVPPYESTVTANLLRDGAVFLGKANLDEFAMGSSNATSAFGGVENPWKRQNSDAALVPGGSSGGSAAAVAARMALGATATDTGGSIRQPAAFCGIAGIKPTYGRVSRFGTVAFASSLDQAGPVARTVEDCAILLGSMSGFDPKDSTSADMPVPDFAAACKRGVKGLRIGIPKEYRLPGMPAEIEALWQQGIAWLKEAGAETVDISLPHTQYALPTYYIVAPAEASSNLARYDGVRFGLREDGVDLKDLYERTRRAGFGEEVRRRIMIGTYVLSAGYYDAYYLKAQKIRTLIKRDFDEAWGKVDAILTPATPSAAFGRDEKRDDPVAMYLNDVFTVTANLAGIPGLSVPAGLDAQGLPLGLQVLGKSFDEETVFAVGRAIEQAAKFTATPALKAAA</sequence>
<keyword evidence="8 10" id="KW-0648">Protein biosynthesis</keyword>
<keyword evidence="12" id="KW-0808">Transferase</keyword>
<dbReference type="PROSITE" id="PS00571">
    <property type="entry name" value="AMIDASES"/>
    <property type="match status" value="1"/>
</dbReference>
<dbReference type="NCBIfam" id="TIGR00132">
    <property type="entry name" value="gatA"/>
    <property type="match status" value="1"/>
</dbReference>
<feature type="active site" description="Acyl-ester intermediate" evidence="10">
    <location>
        <position position="183"/>
    </location>
</feature>
<accession>A0A3A9JG44</accession>
<dbReference type="RefSeq" id="WP_120637240.1">
    <property type="nucleotide sequence ID" value="NZ_RAQU01000019.1"/>
</dbReference>
<dbReference type="InterPro" id="IPR023631">
    <property type="entry name" value="Amidase_dom"/>
</dbReference>
<feature type="domain" description="Amidase" evidence="11">
    <location>
        <begin position="25"/>
        <end position="470"/>
    </location>
</feature>
<proteinExistence type="inferred from homology"/>
<comment type="subunit">
    <text evidence="2 10">Heterotrimer of A, B and C subunits.</text>
</comment>
<gene>
    <name evidence="10 12" type="primary">gatA</name>
    <name evidence="12" type="ORF">D6Z83_05025</name>
    <name evidence="13" type="ORF">EBE87_06825</name>
</gene>
<dbReference type="InterPro" id="IPR000120">
    <property type="entry name" value="Amidase"/>
</dbReference>
<evidence type="ECO:0000313" key="14">
    <source>
        <dbReference type="Proteomes" id="UP000274097"/>
    </source>
</evidence>
<dbReference type="GO" id="GO:0030956">
    <property type="term" value="C:glutamyl-tRNA(Gln) amidotransferase complex"/>
    <property type="evidence" value="ECO:0007669"/>
    <property type="project" value="InterPro"/>
</dbReference>
<dbReference type="PANTHER" id="PTHR11895:SF151">
    <property type="entry name" value="GLUTAMYL-TRNA(GLN) AMIDOTRANSFERASE SUBUNIT A"/>
    <property type="match status" value="1"/>
</dbReference>
<dbReference type="OrthoDB" id="9811471at2"/>
<dbReference type="Proteomes" id="UP000278036">
    <property type="component" value="Unassembled WGS sequence"/>
</dbReference>
<evidence type="ECO:0000313" key="15">
    <source>
        <dbReference type="Proteomes" id="UP000278036"/>
    </source>
</evidence>
<evidence type="ECO:0000256" key="9">
    <source>
        <dbReference type="ARBA" id="ARBA00047407"/>
    </source>
</evidence>
<evidence type="ECO:0000313" key="13">
    <source>
        <dbReference type="EMBL" id="RMI26087.1"/>
    </source>
</evidence>
<evidence type="ECO:0000256" key="2">
    <source>
        <dbReference type="ARBA" id="ARBA00011123"/>
    </source>
</evidence>
<evidence type="ECO:0000256" key="7">
    <source>
        <dbReference type="ARBA" id="ARBA00022840"/>
    </source>
</evidence>
<comment type="function">
    <text evidence="10">Allows the formation of correctly charged Gln-tRNA(Gln) through the transamidation of misacylated Glu-tRNA(Gln) in organisms which lack glutaminyl-tRNA synthetase. The reaction takes place in the presence of glutamine and ATP through an activated gamma-phospho-Glu-tRNA(Gln).</text>
</comment>
<dbReference type="GO" id="GO:0006412">
    <property type="term" value="P:translation"/>
    <property type="evidence" value="ECO:0007669"/>
    <property type="project" value="UniProtKB-UniRule"/>
</dbReference>
<keyword evidence="7 10" id="KW-0067">ATP-binding</keyword>
<feature type="active site" description="Charge relay system" evidence="10">
    <location>
        <position position="79"/>
    </location>
</feature>
<dbReference type="InParanoid" id="A0A3A9JG44"/>
<dbReference type="HAMAP" id="MF_00120">
    <property type="entry name" value="GatA"/>
    <property type="match status" value="1"/>
</dbReference>
<comment type="catalytic activity">
    <reaction evidence="9 10">
        <text>L-glutamyl-tRNA(Gln) + L-glutamine + ATP + H2O = L-glutaminyl-tRNA(Gln) + L-glutamate + ADP + phosphate + H(+)</text>
        <dbReference type="Rhea" id="RHEA:17521"/>
        <dbReference type="Rhea" id="RHEA-COMP:9681"/>
        <dbReference type="Rhea" id="RHEA-COMP:9684"/>
        <dbReference type="ChEBI" id="CHEBI:15377"/>
        <dbReference type="ChEBI" id="CHEBI:15378"/>
        <dbReference type="ChEBI" id="CHEBI:29985"/>
        <dbReference type="ChEBI" id="CHEBI:30616"/>
        <dbReference type="ChEBI" id="CHEBI:43474"/>
        <dbReference type="ChEBI" id="CHEBI:58359"/>
        <dbReference type="ChEBI" id="CHEBI:78520"/>
        <dbReference type="ChEBI" id="CHEBI:78521"/>
        <dbReference type="ChEBI" id="CHEBI:456216"/>
        <dbReference type="EC" id="6.3.5.7"/>
    </reaction>
</comment>
<dbReference type="InterPro" id="IPR004412">
    <property type="entry name" value="GatA"/>
</dbReference>
<reference evidence="12 15" key="1">
    <citation type="submission" date="2018-09" db="EMBL/GenBank/DDBJ databases">
        <title>Roseomonas sp. nov., isolated from feces of Tibetan antelopes in the Qinghai-Tibet plateau, China.</title>
        <authorList>
            <person name="Tian Z."/>
        </authorList>
    </citation>
    <scope>NUCLEOTIDE SEQUENCE [LARGE SCALE GENOMIC DNA]</scope>
    <source>
        <strain evidence="13 14">Z23</strain>
        <strain evidence="12 15">Z24</strain>
    </source>
</reference>
<dbReference type="EC" id="6.3.5.7" evidence="3 10"/>